<gene>
    <name evidence="3" type="ORF">AVJ23_08830</name>
</gene>
<keyword evidence="2" id="KW-0472">Membrane</keyword>
<dbReference type="AlphaFoldDB" id="A0A0W7WKK9"/>
<keyword evidence="2" id="KW-1133">Transmembrane helix</keyword>
<dbReference type="EMBL" id="LPXO01000004">
    <property type="protein sequence ID" value="KUF11148.1"/>
    <property type="molecule type" value="Genomic_DNA"/>
</dbReference>
<sequence>MSNRIDTLLARIDALTDELEDEIAQRRKVFAYRMEGRRARFEAGVLQRHRAIRQGWLSFLARARLSHVITAPVIYSLIVPFVLLDLWVSLYQAICFRAYGIPRVRRADHIRIDRHRLAYLNALQKLNCIYCGYCNGLISYVREIASRTEAFWCPIKHAGPVRHPHRRYAQFMDYGDGEGFHEGLAASRKDVTRPDPPGAARAGDEG</sequence>
<dbReference type="OrthoDB" id="9795505at2"/>
<keyword evidence="2" id="KW-0812">Transmembrane</keyword>
<reference evidence="3 4" key="1">
    <citation type="submission" date="2015-12" db="EMBL/GenBank/DDBJ databases">
        <authorList>
            <person name="Shamseldin A."/>
            <person name="Moawad H."/>
            <person name="Abd El-Rahim W.M."/>
            <person name="Sadowsky M.J."/>
        </authorList>
    </citation>
    <scope>NUCLEOTIDE SEQUENCE [LARGE SCALE GENOMIC DNA]</scope>
    <source>
        <strain evidence="3 4">SJ5A-1</strain>
    </source>
</reference>
<organism evidence="3 4">
    <name type="scientific">Pseudoponticoccus marisrubri</name>
    <dbReference type="NCBI Taxonomy" id="1685382"/>
    <lineage>
        <taxon>Bacteria</taxon>
        <taxon>Pseudomonadati</taxon>
        <taxon>Pseudomonadota</taxon>
        <taxon>Alphaproteobacteria</taxon>
        <taxon>Rhodobacterales</taxon>
        <taxon>Roseobacteraceae</taxon>
        <taxon>Pseudoponticoccus</taxon>
    </lineage>
</organism>
<dbReference type="STRING" id="1685382.AVJ23_08830"/>
<evidence type="ECO:0000313" key="3">
    <source>
        <dbReference type="EMBL" id="KUF11148.1"/>
    </source>
</evidence>
<comment type="caution">
    <text evidence="3">The sequence shown here is derived from an EMBL/GenBank/DDBJ whole genome shotgun (WGS) entry which is preliminary data.</text>
</comment>
<proteinExistence type="predicted"/>
<protein>
    <submittedName>
        <fullName evidence="3">Uncharacterized protein</fullName>
    </submittedName>
</protein>
<dbReference type="Proteomes" id="UP000054396">
    <property type="component" value="Unassembled WGS sequence"/>
</dbReference>
<name>A0A0W7WKK9_9RHOB</name>
<feature type="transmembrane region" description="Helical" evidence="2">
    <location>
        <begin position="73"/>
        <end position="96"/>
    </location>
</feature>
<evidence type="ECO:0000313" key="4">
    <source>
        <dbReference type="Proteomes" id="UP000054396"/>
    </source>
</evidence>
<evidence type="ECO:0000256" key="1">
    <source>
        <dbReference type="SAM" id="MobiDB-lite"/>
    </source>
</evidence>
<keyword evidence="4" id="KW-1185">Reference proteome</keyword>
<feature type="region of interest" description="Disordered" evidence="1">
    <location>
        <begin position="185"/>
        <end position="206"/>
    </location>
</feature>
<accession>A0A0W7WKK9</accession>
<evidence type="ECO:0000256" key="2">
    <source>
        <dbReference type="SAM" id="Phobius"/>
    </source>
</evidence>
<dbReference type="RefSeq" id="WP_058861812.1">
    <property type="nucleotide sequence ID" value="NZ_LPXO01000004.1"/>
</dbReference>